<accession>W1YDQ5</accession>
<evidence type="ECO:0000313" key="1">
    <source>
        <dbReference type="EMBL" id="ETJ39269.1"/>
    </source>
</evidence>
<gene>
    <name evidence="1" type="ORF">Q604_UNBC06843G0002</name>
</gene>
<evidence type="ECO:0008006" key="2">
    <source>
        <dbReference type="Google" id="ProtNLM"/>
    </source>
</evidence>
<feature type="non-terminal residue" evidence="1">
    <location>
        <position position="1"/>
    </location>
</feature>
<organism evidence="1">
    <name type="scientific">human gut metagenome</name>
    <dbReference type="NCBI Taxonomy" id="408170"/>
    <lineage>
        <taxon>unclassified sequences</taxon>
        <taxon>metagenomes</taxon>
        <taxon>organismal metagenomes</taxon>
    </lineage>
</organism>
<proteinExistence type="predicted"/>
<reference evidence="1" key="1">
    <citation type="submission" date="2013-12" db="EMBL/GenBank/DDBJ databases">
        <title>A Varibaculum cambriense genome reconstructed from a premature infant gut community with otherwise low bacterial novelty that shifts toward anaerobic metabolism during the third week of life.</title>
        <authorList>
            <person name="Brown C.T."/>
            <person name="Sharon I."/>
            <person name="Thomas B.C."/>
            <person name="Castelle C.J."/>
            <person name="Morowitz M.J."/>
            <person name="Banfield J.F."/>
        </authorList>
    </citation>
    <scope>NUCLEOTIDE SEQUENCE</scope>
</reference>
<dbReference type="EMBL" id="AZMM01006843">
    <property type="protein sequence ID" value="ETJ39269.1"/>
    <property type="molecule type" value="Genomic_DNA"/>
</dbReference>
<name>W1YDQ5_9ZZZZ</name>
<protein>
    <recommendedName>
        <fullName evidence="2">Asp23/Gls24 family envelope stress response protein</fullName>
    </recommendedName>
</protein>
<dbReference type="AlphaFoldDB" id="W1YDQ5"/>
<sequence>RIPDVALRLQEHIKTALVSYTEIEVQTIDVVVQDIIFDDLVTPSQS</sequence>
<comment type="caution">
    <text evidence="1">The sequence shown here is derived from an EMBL/GenBank/DDBJ whole genome shotgun (WGS) entry which is preliminary data.</text>
</comment>